<dbReference type="AlphaFoldDB" id="A0A916XJM1"/>
<dbReference type="Proteomes" id="UP000637002">
    <property type="component" value="Unassembled WGS sequence"/>
</dbReference>
<protein>
    <recommendedName>
        <fullName evidence="3">PIG-L family deacetylase</fullName>
    </recommendedName>
</protein>
<evidence type="ECO:0000313" key="2">
    <source>
        <dbReference type="Proteomes" id="UP000637002"/>
    </source>
</evidence>
<accession>A0A916XJM1</accession>
<dbReference type="GO" id="GO:0016811">
    <property type="term" value="F:hydrolase activity, acting on carbon-nitrogen (but not peptide) bonds, in linear amides"/>
    <property type="evidence" value="ECO:0007669"/>
    <property type="project" value="TreeGrafter"/>
</dbReference>
<evidence type="ECO:0000313" key="1">
    <source>
        <dbReference type="EMBL" id="GGC78472.1"/>
    </source>
</evidence>
<organism evidence="1 2">
    <name type="scientific">Chelatococcus reniformis</name>
    <dbReference type="NCBI Taxonomy" id="1494448"/>
    <lineage>
        <taxon>Bacteria</taxon>
        <taxon>Pseudomonadati</taxon>
        <taxon>Pseudomonadota</taxon>
        <taxon>Alphaproteobacteria</taxon>
        <taxon>Hyphomicrobiales</taxon>
        <taxon>Chelatococcaceae</taxon>
        <taxon>Chelatococcus</taxon>
    </lineage>
</organism>
<gene>
    <name evidence="1" type="ORF">GCM10010994_40820</name>
</gene>
<dbReference type="Gene3D" id="3.40.50.10320">
    <property type="entry name" value="LmbE-like"/>
    <property type="match status" value="1"/>
</dbReference>
<dbReference type="PANTHER" id="PTHR12993">
    <property type="entry name" value="N-ACETYLGLUCOSAMINYL-PHOSPHATIDYLINOSITOL DE-N-ACETYLASE-RELATED"/>
    <property type="match status" value="1"/>
</dbReference>
<sequence length="267" mass="28715">MPLLRRIAHTPDRPLGGADVAVVVAHPDDETLGCGGLLGRLSGGRLIVVTDGAPREGADASRCGFSDPGAYGTCRRAELIRALAVARVPASALILLDVPDQGVCHRMAEIARALARLFAIHGIRSVFTHAFEGGHPDHDGIAFCVRLAADLPGSSIVEIIEMPLYHLGEAGICVQRFCDGDHGVVIDLKPGERMRKRRMLACHATQTDTLRPFSVRQERFRAAPDYCFAALPNRGRCLYGGHDWGLSPADWPACVGAARRAFERLAA</sequence>
<proteinExistence type="predicted"/>
<dbReference type="Pfam" id="PF02585">
    <property type="entry name" value="PIG-L"/>
    <property type="match status" value="1"/>
</dbReference>
<reference evidence="1" key="1">
    <citation type="journal article" date="2014" name="Int. J. Syst. Evol. Microbiol.">
        <title>Complete genome sequence of Corynebacterium casei LMG S-19264T (=DSM 44701T), isolated from a smear-ripened cheese.</title>
        <authorList>
            <consortium name="US DOE Joint Genome Institute (JGI-PGF)"/>
            <person name="Walter F."/>
            <person name="Albersmeier A."/>
            <person name="Kalinowski J."/>
            <person name="Ruckert C."/>
        </authorList>
    </citation>
    <scope>NUCLEOTIDE SEQUENCE</scope>
    <source>
        <strain evidence="1">CGMCC 1.12919</strain>
    </source>
</reference>
<keyword evidence="2" id="KW-1185">Reference proteome</keyword>
<dbReference type="InterPro" id="IPR024078">
    <property type="entry name" value="LmbE-like_dom_sf"/>
</dbReference>
<dbReference type="RefSeq" id="WP_188611016.1">
    <property type="nucleotide sequence ID" value="NZ_BMGG01000007.1"/>
</dbReference>
<dbReference type="PANTHER" id="PTHR12993:SF29">
    <property type="entry name" value="BLR3841 PROTEIN"/>
    <property type="match status" value="1"/>
</dbReference>
<dbReference type="SUPFAM" id="SSF102588">
    <property type="entry name" value="LmbE-like"/>
    <property type="match status" value="1"/>
</dbReference>
<dbReference type="EMBL" id="BMGG01000007">
    <property type="protein sequence ID" value="GGC78472.1"/>
    <property type="molecule type" value="Genomic_DNA"/>
</dbReference>
<comment type="caution">
    <text evidence="1">The sequence shown here is derived from an EMBL/GenBank/DDBJ whole genome shotgun (WGS) entry which is preliminary data.</text>
</comment>
<name>A0A916XJM1_9HYPH</name>
<reference evidence="1" key="2">
    <citation type="submission" date="2020-09" db="EMBL/GenBank/DDBJ databases">
        <authorList>
            <person name="Sun Q."/>
            <person name="Zhou Y."/>
        </authorList>
    </citation>
    <scope>NUCLEOTIDE SEQUENCE</scope>
    <source>
        <strain evidence="1">CGMCC 1.12919</strain>
    </source>
</reference>
<dbReference type="InterPro" id="IPR003737">
    <property type="entry name" value="GlcNAc_PI_deacetylase-related"/>
</dbReference>
<evidence type="ECO:0008006" key="3">
    <source>
        <dbReference type="Google" id="ProtNLM"/>
    </source>
</evidence>